<organism evidence="2 3">
    <name type="scientific">Fusarium heterosporum</name>
    <dbReference type="NCBI Taxonomy" id="42747"/>
    <lineage>
        <taxon>Eukaryota</taxon>
        <taxon>Fungi</taxon>
        <taxon>Dikarya</taxon>
        <taxon>Ascomycota</taxon>
        <taxon>Pezizomycotina</taxon>
        <taxon>Sordariomycetes</taxon>
        <taxon>Hypocreomycetidae</taxon>
        <taxon>Hypocreales</taxon>
        <taxon>Nectriaceae</taxon>
        <taxon>Fusarium</taxon>
        <taxon>Fusarium heterosporum species complex</taxon>
    </lineage>
</organism>
<feature type="region of interest" description="Disordered" evidence="1">
    <location>
        <begin position="85"/>
        <end position="104"/>
    </location>
</feature>
<dbReference type="OrthoDB" id="2322698at2759"/>
<dbReference type="AlphaFoldDB" id="A0A8H5WQB5"/>
<evidence type="ECO:0000313" key="2">
    <source>
        <dbReference type="EMBL" id="KAF5667070.1"/>
    </source>
</evidence>
<evidence type="ECO:0000313" key="3">
    <source>
        <dbReference type="Proteomes" id="UP000567885"/>
    </source>
</evidence>
<gene>
    <name evidence="2" type="ORF">FHETE_5773</name>
</gene>
<dbReference type="Proteomes" id="UP000567885">
    <property type="component" value="Unassembled WGS sequence"/>
</dbReference>
<proteinExistence type="predicted"/>
<keyword evidence="3" id="KW-1185">Reference proteome</keyword>
<sequence>MAPSRSTHCTVVNNTPLTLTLSGSKCHHGQWTLNFGPPDTIAANGKATFQAESAGVMTGDEGYASYSSSAGTFTFRFNNPFSGSNDYDESGPGSCKIKRDGGGGDDARVTWTIEIS</sequence>
<evidence type="ECO:0000256" key="1">
    <source>
        <dbReference type="SAM" id="MobiDB-lite"/>
    </source>
</evidence>
<accession>A0A8H5WQB5</accession>
<dbReference type="EMBL" id="JAAGWQ010000103">
    <property type="protein sequence ID" value="KAF5667070.1"/>
    <property type="molecule type" value="Genomic_DNA"/>
</dbReference>
<name>A0A8H5WQB5_FUSHE</name>
<protein>
    <submittedName>
        <fullName evidence="2">Crystal ET79</fullName>
    </submittedName>
</protein>
<comment type="caution">
    <text evidence="2">The sequence shown here is derived from an EMBL/GenBank/DDBJ whole genome shotgun (WGS) entry which is preliminary data.</text>
</comment>
<reference evidence="2 3" key="1">
    <citation type="submission" date="2020-05" db="EMBL/GenBank/DDBJ databases">
        <title>Identification and distribution of gene clusters putatively required for synthesis of sphingolipid metabolism inhibitors in phylogenetically diverse species of the filamentous fungus Fusarium.</title>
        <authorList>
            <person name="Kim H.-S."/>
            <person name="Busman M."/>
            <person name="Brown D.W."/>
            <person name="Divon H."/>
            <person name="Uhlig S."/>
            <person name="Proctor R.H."/>
        </authorList>
    </citation>
    <scope>NUCLEOTIDE SEQUENCE [LARGE SCALE GENOMIC DNA]</scope>
    <source>
        <strain evidence="2 3">NRRL 20693</strain>
    </source>
</reference>
<dbReference type="Gene3D" id="2.60.270.50">
    <property type="match status" value="1"/>
</dbReference>